<accession>A0AAV9KJ53</accession>
<evidence type="ECO:0000313" key="1">
    <source>
        <dbReference type="EMBL" id="KAK4713498.1"/>
    </source>
</evidence>
<gene>
    <name evidence="1" type="ORF">R3W88_019405</name>
</gene>
<proteinExistence type="predicted"/>
<protein>
    <submittedName>
        <fullName evidence="1">Uncharacterized protein</fullName>
    </submittedName>
</protein>
<reference evidence="1 2" key="1">
    <citation type="submission" date="2023-10" db="EMBL/GenBank/DDBJ databases">
        <title>Genome-Wide Identification Analysis in wild type Solanum Pinnatisectum Reveals Some Genes Defensing Phytophthora Infestans.</title>
        <authorList>
            <person name="Sun C."/>
        </authorList>
    </citation>
    <scope>NUCLEOTIDE SEQUENCE [LARGE SCALE GENOMIC DNA]</scope>
    <source>
        <strain evidence="1">LQN</strain>
        <tissue evidence="1">Leaf</tissue>
    </source>
</reference>
<keyword evidence="2" id="KW-1185">Reference proteome</keyword>
<dbReference type="Proteomes" id="UP001311915">
    <property type="component" value="Unassembled WGS sequence"/>
</dbReference>
<dbReference type="AlphaFoldDB" id="A0AAV9KJ53"/>
<name>A0AAV9KJ53_9SOLN</name>
<evidence type="ECO:0000313" key="2">
    <source>
        <dbReference type="Proteomes" id="UP001311915"/>
    </source>
</evidence>
<sequence length="136" mass="15661">MNHQGGHTDICSLDELFAQWSTFIQDQPYDQHQLISHQGVNINASNVHELFPQQNDIEPTDALMIQDQRYDKHQLMSHQGVNNDPNGGDKLFPQQSVVEPSYFSMTQGSAHEFFPQQNDIEPTDALMIQDQHYDQH</sequence>
<organism evidence="1 2">
    <name type="scientific">Solanum pinnatisectum</name>
    <name type="common">tansyleaf nightshade</name>
    <dbReference type="NCBI Taxonomy" id="50273"/>
    <lineage>
        <taxon>Eukaryota</taxon>
        <taxon>Viridiplantae</taxon>
        <taxon>Streptophyta</taxon>
        <taxon>Embryophyta</taxon>
        <taxon>Tracheophyta</taxon>
        <taxon>Spermatophyta</taxon>
        <taxon>Magnoliopsida</taxon>
        <taxon>eudicotyledons</taxon>
        <taxon>Gunneridae</taxon>
        <taxon>Pentapetalae</taxon>
        <taxon>asterids</taxon>
        <taxon>lamiids</taxon>
        <taxon>Solanales</taxon>
        <taxon>Solanaceae</taxon>
        <taxon>Solanoideae</taxon>
        <taxon>Solaneae</taxon>
        <taxon>Solanum</taxon>
    </lineage>
</organism>
<comment type="caution">
    <text evidence="1">The sequence shown here is derived from an EMBL/GenBank/DDBJ whole genome shotgun (WGS) entry which is preliminary data.</text>
</comment>
<dbReference type="EMBL" id="JAWPEI010000010">
    <property type="protein sequence ID" value="KAK4713498.1"/>
    <property type="molecule type" value="Genomic_DNA"/>
</dbReference>